<evidence type="ECO:0000256" key="4">
    <source>
        <dbReference type="ARBA" id="ARBA00022989"/>
    </source>
</evidence>
<keyword evidence="6 7" id="KW-0012">Acyltransferase</keyword>
<keyword evidence="2 7" id="KW-0808">Transferase</keyword>
<dbReference type="STRING" id="282301.A0A267GHX0"/>
<proteinExistence type="inferred from homology"/>
<evidence type="ECO:0000256" key="1">
    <source>
        <dbReference type="ARBA" id="ARBA00004141"/>
    </source>
</evidence>
<evidence type="ECO:0000256" key="5">
    <source>
        <dbReference type="ARBA" id="ARBA00023136"/>
    </source>
</evidence>
<organism evidence="9 10">
    <name type="scientific">Macrostomum lignano</name>
    <dbReference type="NCBI Taxonomy" id="282301"/>
    <lineage>
        <taxon>Eukaryota</taxon>
        <taxon>Metazoa</taxon>
        <taxon>Spiralia</taxon>
        <taxon>Lophotrochozoa</taxon>
        <taxon>Platyhelminthes</taxon>
        <taxon>Rhabditophora</taxon>
        <taxon>Macrostomorpha</taxon>
        <taxon>Macrostomida</taxon>
        <taxon>Macrostomidae</taxon>
        <taxon>Macrostomum</taxon>
    </lineage>
</organism>
<evidence type="ECO:0000313" key="9">
    <source>
        <dbReference type="EMBL" id="PAA84802.1"/>
    </source>
</evidence>
<dbReference type="InterPro" id="IPR039859">
    <property type="entry name" value="PFA4/ZDH16/20/ERF2-like"/>
</dbReference>
<protein>
    <recommendedName>
        <fullName evidence="7">Palmitoyltransferase</fullName>
        <ecNumber evidence="7">2.3.1.225</ecNumber>
    </recommendedName>
</protein>
<feature type="transmembrane region" description="Helical" evidence="7">
    <location>
        <begin position="100"/>
        <end position="119"/>
    </location>
</feature>
<name>A0A267GHX0_9PLAT</name>
<comment type="catalytic activity">
    <reaction evidence="7">
        <text>L-cysteinyl-[protein] + hexadecanoyl-CoA = S-hexadecanoyl-L-cysteinyl-[protein] + CoA</text>
        <dbReference type="Rhea" id="RHEA:36683"/>
        <dbReference type="Rhea" id="RHEA-COMP:10131"/>
        <dbReference type="Rhea" id="RHEA-COMP:11032"/>
        <dbReference type="ChEBI" id="CHEBI:29950"/>
        <dbReference type="ChEBI" id="CHEBI:57287"/>
        <dbReference type="ChEBI" id="CHEBI:57379"/>
        <dbReference type="ChEBI" id="CHEBI:74151"/>
        <dbReference type="EC" id="2.3.1.225"/>
    </reaction>
</comment>
<keyword evidence="10" id="KW-1185">Reference proteome</keyword>
<evidence type="ECO:0000256" key="2">
    <source>
        <dbReference type="ARBA" id="ARBA00022679"/>
    </source>
</evidence>
<comment type="subcellular location">
    <subcellularLocation>
        <location evidence="1">Membrane</location>
        <topology evidence="1">Multi-pass membrane protein</topology>
    </subcellularLocation>
</comment>
<dbReference type="EMBL" id="NIVC01000362">
    <property type="protein sequence ID" value="PAA84802.1"/>
    <property type="molecule type" value="Genomic_DNA"/>
</dbReference>
<evidence type="ECO:0000259" key="8">
    <source>
        <dbReference type="Pfam" id="PF01529"/>
    </source>
</evidence>
<feature type="transmembrane region" description="Helical" evidence="7">
    <location>
        <begin position="250"/>
        <end position="273"/>
    </location>
</feature>
<comment type="caution">
    <text evidence="9">The sequence shown here is derived from an EMBL/GenBank/DDBJ whole genome shotgun (WGS) entry which is preliminary data.</text>
</comment>
<dbReference type="GO" id="GO:0016020">
    <property type="term" value="C:membrane"/>
    <property type="evidence" value="ECO:0007669"/>
    <property type="project" value="UniProtKB-SubCell"/>
</dbReference>
<comment type="domain">
    <text evidence="7">The DHHC domain is required for palmitoyltransferase activity.</text>
</comment>
<feature type="transmembrane region" description="Helical" evidence="7">
    <location>
        <begin position="67"/>
        <end position="88"/>
    </location>
</feature>
<dbReference type="Proteomes" id="UP000215902">
    <property type="component" value="Unassembled WGS sequence"/>
</dbReference>
<dbReference type="OrthoDB" id="331948at2759"/>
<gene>
    <name evidence="9" type="ORF">BOX15_Mlig020924g15</name>
</gene>
<dbReference type="GO" id="GO:0019706">
    <property type="term" value="F:protein-cysteine S-palmitoyltransferase activity"/>
    <property type="evidence" value="ECO:0007669"/>
    <property type="project" value="UniProtKB-EC"/>
</dbReference>
<feature type="transmembrane region" description="Helical" evidence="7">
    <location>
        <begin position="184"/>
        <end position="206"/>
    </location>
</feature>
<dbReference type="EC" id="2.3.1.225" evidence="7"/>
<sequence length="362" mass="41382">RRVPALLIGRCCRRIRRHRLWRQLRRQLAVFCGAFCYNHHADFYYSIETAIWPLVRIGESVAQRLGALLVCLVILLTASVVFVFYTCLLPAVYFESRLRCLWHLLFGHWLLVNIVFHYYCAAFSDPGSPPAGCTFPVVGVCRRCVAPKPPRAHHCAVCKRCVLRMDHHCPWINSCVGLYNYKHFVLFCVYMLAGCVYVALVAAPVYNDHFYSWDRDDDVDAASIDASTFMAAERPALDWLFQYATVHHMVYYEIVLTSAVALVLGCLTAYHVFLASRNETCIETHINRRMAKSMLAKGLTYRNPYDLGWRKNLRQALCIDAPGRSFWRHVLLPSTCPPVSDGLSYPTTLMSVDDVIEDISVV</sequence>
<evidence type="ECO:0000256" key="3">
    <source>
        <dbReference type="ARBA" id="ARBA00022692"/>
    </source>
</evidence>
<keyword evidence="4 7" id="KW-1133">Transmembrane helix</keyword>
<dbReference type="InterPro" id="IPR001594">
    <property type="entry name" value="Palmitoyltrfase_DHHC"/>
</dbReference>
<reference evidence="9 10" key="1">
    <citation type="submission" date="2017-06" db="EMBL/GenBank/DDBJ databases">
        <title>A platform for efficient transgenesis in Macrostomum lignano, a flatworm model organism for stem cell research.</title>
        <authorList>
            <person name="Berezikov E."/>
        </authorList>
    </citation>
    <scope>NUCLEOTIDE SEQUENCE [LARGE SCALE GENOMIC DNA]</scope>
    <source>
        <strain evidence="9">DV1</strain>
        <tissue evidence="9">Whole organism</tissue>
    </source>
</reference>
<evidence type="ECO:0000256" key="7">
    <source>
        <dbReference type="RuleBase" id="RU079119"/>
    </source>
</evidence>
<feature type="domain" description="Palmitoyltransferase DHHC" evidence="8">
    <location>
        <begin position="140"/>
        <end position="284"/>
    </location>
</feature>
<dbReference type="PANTHER" id="PTHR12246">
    <property type="entry name" value="PALMITOYLTRANSFERASE ZDHHC16"/>
    <property type="match status" value="1"/>
</dbReference>
<evidence type="ECO:0000313" key="10">
    <source>
        <dbReference type="Proteomes" id="UP000215902"/>
    </source>
</evidence>
<evidence type="ECO:0000256" key="6">
    <source>
        <dbReference type="ARBA" id="ARBA00023315"/>
    </source>
</evidence>
<dbReference type="AlphaFoldDB" id="A0A267GHX0"/>
<keyword evidence="5 7" id="KW-0472">Membrane</keyword>
<accession>A0A267GHX0</accession>
<feature type="non-terminal residue" evidence="9">
    <location>
        <position position="1"/>
    </location>
</feature>
<comment type="similarity">
    <text evidence="7">Belongs to the DHHC palmitoyltransferase family.</text>
</comment>
<dbReference type="Pfam" id="PF01529">
    <property type="entry name" value="DHHC"/>
    <property type="match status" value="1"/>
</dbReference>
<keyword evidence="3 7" id="KW-0812">Transmembrane</keyword>
<dbReference type="PROSITE" id="PS50216">
    <property type="entry name" value="DHHC"/>
    <property type="match status" value="1"/>
</dbReference>